<dbReference type="OrthoDB" id="9805802at2"/>
<accession>A0A6N8L383</accession>
<dbReference type="InterPro" id="IPR027417">
    <property type="entry name" value="P-loop_NTPase"/>
</dbReference>
<protein>
    <submittedName>
        <fullName evidence="2">AAA family ATPase</fullName>
    </submittedName>
</protein>
<dbReference type="PANTHER" id="PTHR43581">
    <property type="entry name" value="ATP/GTP PHOSPHATASE"/>
    <property type="match status" value="1"/>
</dbReference>
<comment type="caution">
    <text evidence="2">The sequence shown here is derived from an EMBL/GenBank/DDBJ whole genome shotgun (WGS) entry which is preliminary data.</text>
</comment>
<dbReference type="SUPFAM" id="SSF52540">
    <property type="entry name" value="P-loop containing nucleoside triphosphate hydrolases"/>
    <property type="match status" value="1"/>
</dbReference>
<sequence>MINQSKFDITKLTTSWTKFDIVQVLDILYDKETLISYVNQDSKINLPILKSFLGMKSLKDKIPYYWLEILKFPKEKGLFGLFSLILTHHSVMEIFRKSGTDLMTGLFQVSEGKMYTNIRSCLVESGASKPIYRRVDLVPYDFSILLTNKLIGPLFKDLLIDRLNGISKDTINEGNLRECLQDLRLHEVFCQEEEKFLNWILPNEMNDHGYLQDFSIIDEVQISKFYSIEEKAQLNFEGSKEIYFVGENGDGKSLVLMAIYLAFNQNYVLESTDQERTGKIREIIKDNKELRIIGKNSLGVKNSYLSNLFAYGTHRGRFGEDHEKYGFMSLFDSEVVLISPEKWLKDQKLFDLDNSNSEYSTIDIIEEVIYNILERNVRIKFLENELFFFEKGRQMKFLQLSEGYKSITIFVIDLIYRLQGIAKSNLDIFKIPAVVLVDEIDLHLHPKWKKVIVSKLRETFKYIQFIFTTHSPTIIQGASDEALIFKVYRNDEDGISRISEPYYRKNLNHLMLNTLVTSSLFSLESARLDINNSSADTSENFLLYKINDELNKRLDLMKKRGDVHISDKDIEDLIKQITDQELSDD</sequence>
<dbReference type="AlphaFoldDB" id="A0A6N8L383"/>
<keyword evidence="3" id="KW-1185">Reference proteome</keyword>
<dbReference type="Proteomes" id="UP000435036">
    <property type="component" value="Unassembled WGS sequence"/>
</dbReference>
<dbReference type="PANTHER" id="PTHR43581:SF2">
    <property type="entry name" value="EXCINUCLEASE ATPASE SUBUNIT"/>
    <property type="match status" value="1"/>
</dbReference>
<feature type="domain" description="ATPase AAA-type core" evidence="1">
    <location>
        <begin position="377"/>
        <end position="475"/>
    </location>
</feature>
<dbReference type="RefSeq" id="WP_160370200.1">
    <property type="nucleotide sequence ID" value="NZ_WSQA01000013.1"/>
</dbReference>
<dbReference type="Pfam" id="PF13304">
    <property type="entry name" value="AAA_21"/>
    <property type="match status" value="1"/>
</dbReference>
<evidence type="ECO:0000313" key="2">
    <source>
        <dbReference type="EMBL" id="MVZ63489.1"/>
    </source>
</evidence>
<dbReference type="InterPro" id="IPR003959">
    <property type="entry name" value="ATPase_AAA_core"/>
</dbReference>
<evidence type="ECO:0000313" key="3">
    <source>
        <dbReference type="Proteomes" id="UP000435036"/>
    </source>
</evidence>
<organism evidence="2 3">
    <name type="scientific">Sphingobacterium humi</name>
    <dbReference type="NCBI Taxonomy" id="1796905"/>
    <lineage>
        <taxon>Bacteria</taxon>
        <taxon>Pseudomonadati</taxon>
        <taxon>Bacteroidota</taxon>
        <taxon>Sphingobacteriia</taxon>
        <taxon>Sphingobacteriales</taxon>
        <taxon>Sphingobacteriaceae</taxon>
        <taxon>Sphingobacterium</taxon>
    </lineage>
</organism>
<gene>
    <name evidence="2" type="ORF">GQF63_15785</name>
</gene>
<evidence type="ECO:0000259" key="1">
    <source>
        <dbReference type="Pfam" id="PF13304"/>
    </source>
</evidence>
<proteinExistence type="predicted"/>
<dbReference type="GO" id="GO:0016887">
    <property type="term" value="F:ATP hydrolysis activity"/>
    <property type="evidence" value="ECO:0007669"/>
    <property type="project" value="InterPro"/>
</dbReference>
<dbReference type="EMBL" id="WSQA01000013">
    <property type="protein sequence ID" value="MVZ63489.1"/>
    <property type="molecule type" value="Genomic_DNA"/>
</dbReference>
<name>A0A6N8L383_9SPHI</name>
<dbReference type="GO" id="GO:0005524">
    <property type="term" value="F:ATP binding"/>
    <property type="evidence" value="ECO:0007669"/>
    <property type="project" value="InterPro"/>
</dbReference>
<dbReference type="Gene3D" id="3.40.50.300">
    <property type="entry name" value="P-loop containing nucleotide triphosphate hydrolases"/>
    <property type="match status" value="1"/>
</dbReference>
<dbReference type="InterPro" id="IPR051396">
    <property type="entry name" value="Bact_Antivir_Def_Nuclease"/>
</dbReference>
<reference evidence="2 3" key="1">
    <citation type="submission" date="2019-12" db="EMBL/GenBank/DDBJ databases">
        <authorList>
            <person name="Dong K."/>
        </authorList>
    </citation>
    <scope>NUCLEOTIDE SEQUENCE [LARGE SCALE GENOMIC DNA]</scope>
    <source>
        <strain evidence="2 3">JCM 31225</strain>
    </source>
</reference>